<dbReference type="AlphaFoldDB" id="A0AAE3ADK9"/>
<reference evidence="3" key="1">
    <citation type="submission" date="2021-10" db="EMBL/GenBank/DDBJ databases">
        <title>Anaerobic single-cell dispensing facilitates the cultivation of human gut bacteria.</title>
        <authorList>
            <person name="Afrizal A."/>
        </authorList>
    </citation>
    <scope>NUCLEOTIDE SEQUENCE</scope>
    <source>
        <strain evidence="3">CLA-AA-H272</strain>
    </source>
</reference>
<dbReference type="PANTHER" id="PTHR30461">
    <property type="entry name" value="DNA-INVERTASE FROM LAMBDOID PROPHAGE"/>
    <property type="match status" value="1"/>
</dbReference>
<feature type="domain" description="Recombinase" evidence="2">
    <location>
        <begin position="70"/>
        <end position="211"/>
    </location>
</feature>
<sequence>MERIFPFLGVRFIAVNDGFDTLTAQRGTDGYLVPLKNLINEVYSKDISRKSGSALAAKQKNGDFIGAWAPYGYRKCPDDPHKLEPDEATAPVVRQIFRWRAEGIGVTQIARRLNDRDVPSPSAYLYNTGACKTEKYNGVIWYVQTVKNIPSRQVYIGHMVQGTKRQSFYENRGQYMKPREEWIVVENTHEPLIDRETFDKVQELAQRKKTEYLDNLGRFTHLKTTENILKGLVVKRIFKLCMEGRGPMQIAKLLQEEKVLNPTAYKKREGIKTPSPETADPYHWNTNTVVHILERREYTGCTVNFKTYTYSIWDKKQRETPIEKQAVFYNAHPAIIEQEVFDKVQEIRQQRHRRTKTGKSSLFSGMVYCADCGAKMRYCTTNYFEKRQDHFVCANYRSNTGSCSAHFIRAVVLEDLVWMHMRTVISYVSRYEDHFRAVMEQKPRLSSEAAIRGHKKRLAQAEKRLGELDRLFIRIYEDNVAGKLSDERFALMSKTYEDEQAQLKVEIQTLQQEIEVQERQIENLEQFIQRVRKYEDLDELTPYALRELVKAIYIEAPDKSSGKRYQGIRISYDLVGFIPVEELLKQETA</sequence>
<dbReference type="GO" id="GO:0003677">
    <property type="term" value="F:DNA binding"/>
    <property type="evidence" value="ECO:0007669"/>
    <property type="project" value="InterPro"/>
</dbReference>
<dbReference type="InterPro" id="IPR050639">
    <property type="entry name" value="SSR_resolvase"/>
</dbReference>
<keyword evidence="4" id="KW-1185">Reference proteome</keyword>
<evidence type="ECO:0000313" key="3">
    <source>
        <dbReference type="EMBL" id="MCC2130239.1"/>
    </source>
</evidence>
<dbReference type="InterPro" id="IPR038109">
    <property type="entry name" value="DNA_bind_recomb_sf"/>
</dbReference>
<evidence type="ECO:0000256" key="1">
    <source>
        <dbReference type="SAM" id="Coils"/>
    </source>
</evidence>
<dbReference type="Proteomes" id="UP001199319">
    <property type="component" value="Unassembled WGS sequence"/>
</dbReference>
<proteinExistence type="predicted"/>
<dbReference type="InterPro" id="IPR011109">
    <property type="entry name" value="DNA_bind_recombinase_dom"/>
</dbReference>
<evidence type="ECO:0000313" key="4">
    <source>
        <dbReference type="Proteomes" id="UP001199319"/>
    </source>
</evidence>
<dbReference type="Pfam" id="PF14287">
    <property type="entry name" value="DUF4368"/>
    <property type="match status" value="1"/>
</dbReference>
<dbReference type="Pfam" id="PF07508">
    <property type="entry name" value="Recombinase"/>
    <property type="match status" value="2"/>
</dbReference>
<comment type="caution">
    <text evidence="3">The sequence shown here is derived from an EMBL/GenBank/DDBJ whole genome shotgun (WGS) entry which is preliminary data.</text>
</comment>
<organism evidence="3 4">
    <name type="scientific">Brotocaccenecus cirricatena</name>
    <dbReference type="NCBI Taxonomy" id="3064195"/>
    <lineage>
        <taxon>Bacteria</taxon>
        <taxon>Bacillati</taxon>
        <taxon>Bacillota</taxon>
        <taxon>Clostridia</taxon>
        <taxon>Eubacteriales</taxon>
        <taxon>Oscillospiraceae</taxon>
        <taxon>Brotocaccenecus</taxon>
    </lineage>
</organism>
<dbReference type="GO" id="GO:0000150">
    <property type="term" value="F:DNA strand exchange activity"/>
    <property type="evidence" value="ECO:0007669"/>
    <property type="project" value="InterPro"/>
</dbReference>
<feature type="domain" description="Recombinase" evidence="2">
    <location>
        <begin position="211"/>
        <end position="354"/>
    </location>
</feature>
<dbReference type="PANTHER" id="PTHR30461:SF23">
    <property type="entry name" value="DNA RECOMBINASE-RELATED"/>
    <property type="match status" value="1"/>
</dbReference>
<dbReference type="Pfam" id="PF13408">
    <property type="entry name" value="Zn_ribbon_recom"/>
    <property type="match status" value="1"/>
</dbReference>
<dbReference type="PROSITE" id="PS51737">
    <property type="entry name" value="RECOMBINASE_DNA_BIND"/>
    <property type="match status" value="2"/>
</dbReference>
<feature type="coiled-coil region" evidence="1">
    <location>
        <begin position="451"/>
        <end position="534"/>
    </location>
</feature>
<dbReference type="EMBL" id="JAJEPW010000040">
    <property type="protein sequence ID" value="MCC2130239.1"/>
    <property type="molecule type" value="Genomic_DNA"/>
</dbReference>
<dbReference type="InterPro" id="IPR025378">
    <property type="entry name" value="DUF4368"/>
</dbReference>
<evidence type="ECO:0000259" key="2">
    <source>
        <dbReference type="PROSITE" id="PS51737"/>
    </source>
</evidence>
<accession>A0AAE3ADK9</accession>
<keyword evidence="1" id="KW-0175">Coiled coil</keyword>
<dbReference type="Gene3D" id="3.90.1750.20">
    <property type="entry name" value="Putative Large Serine Recombinase, Chain B, Domain 2"/>
    <property type="match status" value="2"/>
</dbReference>
<gene>
    <name evidence="3" type="ORF">LKD37_12085</name>
</gene>
<protein>
    <submittedName>
        <fullName evidence="3">Recombinase family protein</fullName>
    </submittedName>
</protein>
<name>A0AAE3ADK9_9FIRM</name>
<dbReference type="InterPro" id="IPR025827">
    <property type="entry name" value="Zn_ribbon_recom_dom"/>
</dbReference>
<dbReference type="RefSeq" id="WP_302929455.1">
    <property type="nucleotide sequence ID" value="NZ_JAJEPW010000040.1"/>
</dbReference>